<organism evidence="2">
    <name type="scientific">uncultured Caudovirales phage</name>
    <dbReference type="NCBI Taxonomy" id="2100421"/>
    <lineage>
        <taxon>Viruses</taxon>
        <taxon>Duplodnaviria</taxon>
        <taxon>Heunggongvirae</taxon>
        <taxon>Uroviricota</taxon>
        <taxon>Caudoviricetes</taxon>
        <taxon>Peduoviridae</taxon>
        <taxon>Maltschvirus</taxon>
        <taxon>Maltschvirus maltsch</taxon>
    </lineage>
</organism>
<reference evidence="2" key="1">
    <citation type="submission" date="2020-04" db="EMBL/GenBank/DDBJ databases">
        <authorList>
            <person name="Chiriac C."/>
            <person name="Salcher M."/>
            <person name="Ghai R."/>
            <person name="Kavagutti S V."/>
        </authorList>
    </citation>
    <scope>NUCLEOTIDE SEQUENCE</scope>
</reference>
<name>A0A6J5P0R1_9CAUD</name>
<accession>A0A6J5P0R1</accession>
<keyword evidence="1" id="KW-0472">Membrane</keyword>
<evidence type="ECO:0000313" key="2">
    <source>
        <dbReference type="EMBL" id="CAB4162765.1"/>
    </source>
</evidence>
<keyword evidence="1" id="KW-0812">Transmembrane</keyword>
<feature type="transmembrane region" description="Helical" evidence="1">
    <location>
        <begin position="15"/>
        <end position="32"/>
    </location>
</feature>
<sequence length="65" mass="7306">MEFMTLAAEKFHFPFYVYVLMGAAISVCYHTLRGVAVADSVQGVIERFFLILLASIVLTVIESYL</sequence>
<gene>
    <name evidence="2" type="ORF">UFOVP785_107</name>
</gene>
<evidence type="ECO:0000256" key="1">
    <source>
        <dbReference type="SAM" id="Phobius"/>
    </source>
</evidence>
<keyword evidence="1" id="KW-1133">Transmembrane helix</keyword>
<protein>
    <submittedName>
        <fullName evidence="2">Uncharacterized protein</fullName>
    </submittedName>
</protein>
<proteinExistence type="predicted"/>
<dbReference type="EMBL" id="LR796736">
    <property type="protein sequence ID" value="CAB4162765.1"/>
    <property type="molecule type" value="Genomic_DNA"/>
</dbReference>
<feature type="transmembrane region" description="Helical" evidence="1">
    <location>
        <begin position="44"/>
        <end position="61"/>
    </location>
</feature>